<feature type="non-terminal residue" evidence="2">
    <location>
        <position position="629"/>
    </location>
</feature>
<proteinExistence type="predicted"/>
<feature type="region of interest" description="Disordered" evidence="1">
    <location>
        <begin position="103"/>
        <end position="128"/>
    </location>
</feature>
<organism evidence="2 3">
    <name type="scientific">Blyttiomyces helicus</name>
    <dbReference type="NCBI Taxonomy" id="388810"/>
    <lineage>
        <taxon>Eukaryota</taxon>
        <taxon>Fungi</taxon>
        <taxon>Fungi incertae sedis</taxon>
        <taxon>Chytridiomycota</taxon>
        <taxon>Chytridiomycota incertae sedis</taxon>
        <taxon>Chytridiomycetes</taxon>
        <taxon>Chytridiomycetes incertae sedis</taxon>
        <taxon>Blyttiomyces</taxon>
    </lineage>
</organism>
<feature type="region of interest" description="Disordered" evidence="1">
    <location>
        <begin position="1"/>
        <end position="87"/>
    </location>
</feature>
<reference evidence="3" key="1">
    <citation type="journal article" date="2018" name="Nat. Microbiol.">
        <title>Leveraging single-cell genomics to expand the fungal tree of life.</title>
        <authorList>
            <person name="Ahrendt S.R."/>
            <person name="Quandt C.A."/>
            <person name="Ciobanu D."/>
            <person name="Clum A."/>
            <person name="Salamov A."/>
            <person name="Andreopoulos B."/>
            <person name="Cheng J.F."/>
            <person name="Woyke T."/>
            <person name="Pelin A."/>
            <person name="Henrissat B."/>
            <person name="Reynolds N.K."/>
            <person name="Benny G.L."/>
            <person name="Smith M.E."/>
            <person name="James T.Y."/>
            <person name="Grigoriev I.V."/>
        </authorList>
    </citation>
    <scope>NUCLEOTIDE SEQUENCE [LARGE SCALE GENOMIC DNA]</scope>
</reference>
<accession>A0A4P9WAS1</accession>
<evidence type="ECO:0000313" key="3">
    <source>
        <dbReference type="Proteomes" id="UP000269721"/>
    </source>
</evidence>
<protein>
    <submittedName>
        <fullName evidence="2">Uncharacterized protein</fullName>
    </submittedName>
</protein>
<keyword evidence="3" id="KW-1185">Reference proteome</keyword>
<dbReference type="EMBL" id="KZ997491">
    <property type="protein sequence ID" value="RKO87346.1"/>
    <property type="molecule type" value="Genomic_DNA"/>
</dbReference>
<evidence type="ECO:0000313" key="2">
    <source>
        <dbReference type="EMBL" id="RKO87346.1"/>
    </source>
</evidence>
<dbReference type="Proteomes" id="UP000269721">
    <property type="component" value="Unassembled WGS sequence"/>
</dbReference>
<sequence length="629" mass="67294">MPDSSTNAAGAGGGAGAPPQSASSWSAMFRRGTQSPSSTPTLPTTPPSSASPSLLPSPATSPPASSPTSPNPLSPTSPPPTTPSKLRPRLSFQRLSFLSAKFPSLSSPPFPSRATAEKDSADPDSADGAIDLISSYEADSPLGLAEDAVRSVRGGDLNDRQTLLQALFCLADVLRHGPQPDRGNGLAVLPAAPHAAFPREATAVLSLLLQLLNDCRRLPAAPADPDLADTIRDLATLLHMAFTFSRAELMWHAAELCRRTDALAVRLLRIEDALGLADPRAADDEEDPAPRYSGCSNLDIVRLSTLAGSASAADFVDLKGGQQYWAKNPTQLLRLVRVLDIDHARAERIVAVPCATAWAEHRRAVEERETRLASLCLAPHHPELVELWGRFKWSSAVGSRELVEAVVEYVKEKDPEGEPLLRETVEAAIQGAVSRRTGEDGAVFVADLNSLIRGSPVAPLESWLLFCAHRQEAIDLAWLLECRKIQSDIDTITSLPDSNHRQRRKLRDRVALVLAQAASIPSAPSASQTLPPRSRAESALPIATSLMHTEPTGDAKGWQSLYRTLASARDWLQATAEPPPKALRSMWVVLDATAGDEELPLPQVGGALIAALYHSPRVLDLSPAPESPV</sequence>
<feature type="compositionally biased region" description="Low complexity" evidence="1">
    <location>
        <begin position="35"/>
        <end position="58"/>
    </location>
</feature>
<dbReference type="AlphaFoldDB" id="A0A4P9WAS1"/>
<evidence type="ECO:0000256" key="1">
    <source>
        <dbReference type="SAM" id="MobiDB-lite"/>
    </source>
</evidence>
<name>A0A4P9WAS1_9FUNG</name>
<dbReference type="OrthoDB" id="2156738at2759"/>
<feature type="compositionally biased region" description="Pro residues" evidence="1">
    <location>
        <begin position="59"/>
        <end position="82"/>
    </location>
</feature>
<gene>
    <name evidence="2" type="ORF">BDK51DRAFT_45777</name>
</gene>